<keyword evidence="1" id="KW-0472">Membrane</keyword>
<gene>
    <name evidence="2" type="ORF">M099_3756</name>
</gene>
<name>A0A069S6P9_PHOVU</name>
<accession>A0A069S6P9</accession>
<evidence type="ECO:0000256" key="1">
    <source>
        <dbReference type="SAM" id="Phobius"/>
    </source>
</evidence>
<organism evidence="2 3">
    <name type="scientific">Phocaeicola vulgatus str. 3975 RP4</name>
    <dbReference type="NCBI Taxonomy" id="1339352"/>
    <lineage>
        <taxon>Bacteria</taxon>
        <taxon>Pseudomonadati</taxon>
        <taxon>Bacteroidota</taxon>
        <taxon>Bacteroidia</taxon>
        <taxon>Bacteroidales</taxon>
        <taxon>Bacteroidaceae</taxon>
        <taxon>Phocaeicola</taxon>
    </lineage>
</organism>
<feature type="transmembrane region" description="Helical" evidence="1">
    <location>
        <begin position="45"/>
        <end position="65"/>
    </location>
</feature>
<evidence type="ECO:0000313" key="3">
    <source>
        <dbReference type="Proteomes" id="UP000027661"/>
    </source>
</evidence>
<evidence type="ECO:0000313" key="2">
    <source>
        <dbReference type="EMBL" id="KDS46041.1"/>
    </source>
</evidence>
<keyword evidence="1" id="KW-1133">Transmembrane helix</keyword>
<comment type="caution">
    <text evidence="2">The sequence shown here is derived from an EMBL/GenBank/DDBJ whole genome shotgun (WGS) entry which is preliminary data.</text>
</comment>
<reference evidence="2 3" key="1">
    <citation type="submission" date="2014-04" db="EMBL/GenBank/DDBJ databases">
        <authorList>
            <person name="Sears C."/>
            <person name="Carroll K."/>
            <person name="Sack B.R."/>
            <person name="Qadri F."/>
            <person name="Myers L.L."/>
            <person name="Chung G.-T."/>
            <person name="Escheverria P."/>
            <person name="Fraser C.M."/>
            <person name="Sadzewicz L."/>
            <person name="Shefchek K.A."/>
            <person name="Tallon L."/>
            <person name="Das S.P."/>
            <person name="Daugherty S."/>
            <person name="Mongodin E.F."/>
        </authorList>
    </citation>
    <scope>NUCLEOTIDE SEQUENCE [LARGE SCALE GENOMIC DNA]</scope>
    <source>
        <strain evidence="2 3">3975 RP4</strain>
    </source>
</reference>
<dbReference type="EMBL" id="JNHM01000130">
    <property type="protein sequence ID" value="KDS46041.1"/>
    <property type="molecule type" value="Genomic_DNA"/>
</dbReference>
<keyword evidence="1" id="KW-0812">Transmembrane</keyword>
<dbReference type="PATRIC" id="fig|1339352.3.peg.3531"/>
<sequence length="69" mass="7603">MPIATVGTPFSMRETVRGEQVARSATWAILRFLRSLASLICSPTINIFCSNFLGNLVPIVLFVIAQHII</sequence>
<dbReference type="AlphaFoldDB" id="A0A069S6P9"/>
<proteinExistence type="predicted"/>
<dbReference type="Proteomes" id="UP000027661">
    <property type="component" value="Unassembled WGS sequence"/>
</dbReference>
<protein>
    <submittedName>
        <fullName evidence="2">Uncharacterized protein</fullName>
    </submittedName>
</protein>